<organism evidence="5 6">
    <name type="scientific">Desulfopila aestuarii DSM 18488</name>
    <dbReference type="NCBI Taxonomy" id="1121416"/>
    <lineage>
        <taxon>Bacteria</taxon>
        <taxon>Pseudomonadati</taxon>
        <taxon>Thermodesulfobacteriota</taxon>
        <taxon>Desulfobulbia</taxon>
        <taxon>Desulfobulbales</taxon>
        <taxon>Desulfocapsaceae</taxon>
        <taxon>Desulfopila</taxon>
    </lineage>
</organism>
<sequence>MKWSNEYRVGIPVIDAQHKRLFELIQELSEALHSGLRGSDVARTLEALDQYTTRHFQLEEKYMRESGYPGIEEQQKAHVYFGRRFAQLQDLLKDSGLTLELMNSIQDELSQWVTEHVTGLDKKFGQFYQSLPR</sequence>
<evidence type="ECO:0000313" key="5">
    <source>
        <dbReference type="EMBL" id="SHO49968.1"/>
    </source>
</evidence>
<dbReference type="Pfam" id="PF01814">
    <property type="entry name" value="Hemerythrin"/>
    <property type="match status" value="1"/>
</dbReference>
<dbReference type="EMBL" id="FRFE01000016">
    <property type="protein sequence ID" value="SHO49968.1"/>
    <property type="molecule type" value="Genomic_DNA"/>
</dbReference>
<evidence type="ECO:0000259" key="4">
    <source>
        <dbReference type="Pfam" id="PF01814"/>
    </source>
</evidence>
<evidence type="ECO:0000256" key="2">
    <source>
        <dbReference type="ARBA" id="ARBA00022723"/>
    </source>
</evidence>
<dbReference type="InterPro" id="IPR012827">
    <property type="entry name" value="Hemerythrin_metal-bd"/>
</dbReference>
<dbReference type="SUPFAM" id="SSF47188">
    <property type="entry name" value="Hemerythrin-like"/>
    <property type="match status" value="1"/>
</dbReference>
<dbReference type="Proteomes" id="UP000184603">
    <property type="component" value="Unassembled WGS sequence"/>
</dbReference>
<dbReference type="CDD" id="cd12107">
    <property type="entry name" value="Hemerythrin"/>
    <property type="match status" value="1"/>
</dbReference>
<dbReference type="InterPro" id="IPR035938">
    <property type="entry name" value="Hemerythrin-like_sf"/>
</dbReference>
<name>A0A1M7YBS1_9BACT</name>
<gene>
    <name evidence="5" type="ORF">SAMN02745220_03190</name>
</gene>
<keyword evidence="3" id="KW-0408">Iron</keyword>
<evidence type="ECO:0000256" key="1">
    <source>
        <dbReference type="ARBA" id="ARBA00010587"/>
    </source>
</evidence>
<comment type="similarity">
    <text evidence="1">Belongs to the hemerythrin family.</text>
</comment>
<dbReference type="OrthoDB" id="9774644at2"/>
<keyword evidence="2" id="KW-0479">Metal-binding</keyword>
<dbReference type="PANTHER" id="PTHR37164:SF1">
    <property type="entry name" value="BACTERIOHEMERYTHRIN"/>
    <property type="match status" value="1"/>
</dbReference>
<dbReference type="NCBIfam" id="TIGR02481">
    <property type="entry name" value="hemeryth_dom"/>
    <property type="match status" value="1"/>
</dbReference>
<dbReference type="NCBIfam" id="NF033749">
    <property type="entry name" value="bact_hemeryth"/>
    <property type="match status" value="1"/>
</dbReference>
<evidence type="ECO:0000313" key="6">
    <source>
        <dbReference type="Proteomes" id="UP000184603"/>
    </source>
</evidence>
<dbReference type="AlphaFoldDB" id="A0A1M7YBS1"/>
<keyword evidence="6" id="KW-1185">Reference proteome</keyword>
<reference evidence="5 6" key="1">
    <citation type="submission" date="2016-12" db="EMBL/GenBank/DDBJ databases">
        <authorList>
            <person name="Song W.-J."/>
            <person name="Kurnit D.M."/>
        </authorList>
    </citation>
    <scope>NUCLEOTIDE SEQUENCE [LARGE SCALE GENOMIC DNA]</scope>
    <source>
        <strain evidence="5 6">DSM 18488</strain>
    </source>
</reference>
<proteinExistence type="inferred from homology"/>
<dbReference type="STRING" id="1121416.SAMN02745220_03190"/>
<accession>A0A1M7YBS1</accession>
<dbReference type="InterPro" id="IPR012312">
    <property type="entry name" value="Hemerythrin-like"/>
</dbReference>
<dbReference type="InterPro" id="IPR050669">
    <property type="entry name" value="Hemerythrin"/>
</dbReference>
<dbReference type="GO" id="GO:0046872">
    <property type="term" value="F:metal ion binding"/>
    <property type="evidence" value="ECO:0007669"/>
    <property type="project" value="UniProtKB-KW"/>
</dbReference>
<protein>
    <submittedName>
        <fullName evidence="5">Hemerythrin</fullName>
    </submittedName>
</protein>
<dbReference type="Gene3D" id="1.20.120.50">
    <property type="entry name" value="Hemerythrin-like"/>
    <property type="match status" value="1"/>
</dbReference>
<dbReference type="PANTHER" id="PTHR37164">
    <property type="entry name" value="BACTERIOHEMERYTHRIN"/>
    <property type="match status" value="1"/>
</dbReference>
<feature type="domain" description="Hemerythrin-like" evidence="4">
    <location>
        <begin position="10"/>
        <end position="124"/>
    </location>
</feature>
<evidence type="ECO:0000256" key="3">
    <source>
        <dbReference type="ARBA" id="ARBA00023004"/>
    </source>
</evidence>
<dbReference type="RefSeq" id="WP_073614663.1">
    <property type="nucleotide sequence ID" value="NZ_FRFE01000016.1"/>
</dbReference>